<gene>
    <name evidence="1" type="ORF">QYF61_022784</name>
</gene>
<name>A0AAN7P7V6_MYCAM</name>
<proteinExistence type="predicted"/>
<keyword evidence="2" id="KW-1185">Reference proteome</keyword>
<dbReference type="Proteomes" id="UP001333110">
    <property type="component" value="Unassembled WGS sequence"/>
</dbReference>
<evidence type="ECO:0000313" key="2">
    <source>
        <dbReference type="Proteomes" id="UP001333110"/>
    </source>
</evidence>
<dbReference type="AlphaFoldDB" id="A0AAN7P7V6"/>
<dbReference type="EMBL" id="JAUNZN010000002">
    <property type="protein sequence ID" value="KAK4828007.1"/>
    <property type="molecule type" value="Genomic_DNA"/>
</dbReference>
<comment type="caution">
    <text evidence="1">The sequence shown here is derived from an EMBL/GenBank/DDBJ whole genome shotgun (WGS) entry which is preliminary data.</text>
</comment>
<accession>A0AAN7P7V6</accession>
<evidence type="ECO:0000313" key="1">
    <source>
        <dbReference type="EMBL" id="KAK4828007.1"/>
    </source>
</evidence>
<protein>
    <submittedName>
        <fullName evidence="1">Uncharacterized protein</fullName>
    </submittedName>
</protein>
<sequence length="216" mass="24047">MIALPKTASNHHITHQSFSVREQEVQRGTFPRWLTHQLRQEPVLMLDNAFSEVKFPNIQSKPPLVQLEAISSCPITYYLGKETPASLQPPFRLNNLSSLSRSSEDTCSRPFTSFIALLWPCSSTSMSFLGPKLNTVCKVWPHQCQVQGHDHFPRPAGHSIADTSQDAVGFLGHLGTLLAHIQPAVDQQPQVLFHQAAFQPLFPKPVALHGVVVMQV</sequence>
<reference evidence="1 2" key="1">
    <citation type="journal article" date="2023" name="J. Hered.">
        <title>Chromosome-level genome of the wood stork (Mycteria americana) provides insight into avian chromosome evolution.</title>
        <authorList>
            <person name="Flamio R. Jr."/>
            <person name="Ramstad K.M."/>
        </authorList>
    </citation>
    <scope>NUCLEOTIDE SEQUENCE [LARGE SCALE GENOMIC DNA]</scope>
    <source>
        <strain evidence="1">JAX WOST 10</strain>
    </source>
</reference>
<organism evidence="1 2">
    <name type="scientific">Mycteria americana</name>
    <name type="common">Wood stork</name>
    <dbReference type="NCBI Taxonomy" id="33587"/>
    <lineage>
        <taxon>Eukaryota</taxon>
        <taxon>Metazoa</taxon>
        <taxon>Chordata</taxon>
        <taxon>Craniata</taxon>
        <taxon>Vertebrata</taxon>
        <taxon>Euteleostomi</taxon>
        <taxon>Archelosauria</taxon>
        <taxon>Archosauria</taxon>
        <taxon>Dinosauria</taxon>
        <taxon>Saurischia</taxon>
        <taxon>Theropoda</taxon>
        <taxon>Coelurosauria</taxon>
        <taxon>Aves</taxon>
        <taxon>Neognathae</taxon>
        <taxon>Neoaves</taxon>
        <taxon>Aequornithes</taxon>
        <taxon>Ciconiiformes</taxon>
        <taxon>Ciconiidae</taxon>
        <taxon>Mycteria</taxon>
    </lineage>
</organism>